<accession>F3QWT6</accession>
<organism evidence="2 3">
    <name type="scientific">Paraprevotella xylaniphila YIT 11841</name>
    <dbReference type="NCBI Taxonomy" id="762982"/>
    <lineage>
        <taxon>Bacteria</taxon>
        <taxon>Pseudomonadati</taxon>
        <taxon>Bacteroidota</taxon>
        <taxon>Bacteroidia</taxon>
        <taxon>Bacteroidales</taxon>
        <taxon>Prevotellaceae</taxon>
        <taxon>Paraprevotella</taxon>
    </lineage>
</organism>
<evidence type="ECO:0000256" key="1">
    <source>
        <dbReference type="SAM" id="SignalP"/>
    </source>
</evidence>
<dbReference type="RefSeq" id="WP_008628795.1">
    <property type="nucleotide sequence ID" value="NZ_GL883870.1"/>
</dbReference>
<feature type="signal peptide" evidence="1">
    <location>
        <begin position="1"/>
        <end position="22"/>
    </location>
</feature>
<name>F3QWT6_9BACT</name>
<dbReference type="PROSITE" id="PS51257">
    <property type="entry name" value="PROKAR_LIPOPROTEIN"/>
    <property type="match status" value="1"/>
</dbReference>
<dbReference type="OrthoDB" id="10012019at2"/>
<keyword evidence="3" id="KW-1185">Reference proteome</keyword>
<feature type="chain" id="PRO_5003306395" evidence="1">
    <location>
        <begin position="23"/>
        <end position="419"/>
    </location>
</feature>
<reference evidence="2 3" key="1">
    <citation type="submission" date="2011-02" db="EMBL/GenBank/DDBJ databases">
        <authorList>
            <person name="Weinstock G."/>
            <person name="Sodergren E."/>
            <person name="Clifton S."/>
            <person name="Fulton L."/>
            <person name="Fulton B."/>
            <person name="Courtney L."/>
            <person name="Fronick C."/>
            <person name="Harrison M."/>
            <person name="Strong C."/>
            <person name="Farmer C."/>
            <person name="Delahaunty K."/>
            <person name="Markovic C."/>
            <person name="Hall O."/>
            <person name="Minx P."/>
            <person name="Tomlinson C."/>
            <person name="Mitreva M."/>
            <person name="Hou S."/>
            <person name="Chen J."/>
            <person name="Wollam A."/>
            <person name="Pepin K.H."/>
            <person name="Johnson M."/>
            <person name="Bhonagiri V."/>
            <person name="Zhang X."/>
            <person name="Suruliraj S."/>
            <person name="Warren W."/>
            <person name="Chinwalla A."/>
            <person name="Mardis E.R."/>
            <person name="Wilson R.K."/>
        </authorList>
    </citation>
    <scope>NUCLEOTIDE SEQUENCE [LARGE SCALE GENOMIC DNA]</scope>
    <source>
        <strain evidence="2 3">YIT 11841</strain>
    </source>
</reference>
<sequence length="419" mass="44731">MKMKNGMYLFATAIVASTMGLASCSSDEEVAGGTDLGSLINGKKNDVTLALSVKGAVDKRLSQDEANMGATIQTISNIYVVPMITTATPQASSAYLNPIKMPDFTNGLSRVEETAKLNENINEFKVYGNISALDESKIFDGVTSTLTQTTAPYDAEKVTSTLYKPHGLYYYGHAGITGNQIYGGETLDAASTVITVGMSIKGYKAIKLSNVNYAVGMLAAGIINGDAFTTCFYDNPELSGVGKTAEAAGIKVHSIIIGGQSQKLDTDFERVGTDLVSIYETATEVNTDGFVDQAVSFGQSDGKVAEASFYSVVAATKDNEDVSMNIVFEMPENTYIKNDKGETLGGATITYLFLPLVLTDDKADVDGKDVFMKDYTTLLNATVTDWGRVSGSEVISTDVNIGVEINVAWQKGVTYEEEI</sequence>
<gene>
    <name evidence="2" type="ORF">HMPREF9442_02668</name>
</gene>
<comment type="caution">
    <text evidence="2">The sequence shown here is derived from an EMBL/GenBank/DDBJ whole genome shotgun (WGS) entry which is preliminary data.</text>
</comment>
<keyword evidence="1" id="KW-0732">Signal</keyword>
<dbReference type="STRING" id="762982.HMPREF9442_02668"/>
<protein>
    <submittedName>
        <fullName evidence="2">Conserved domain protein</fullName>
    </submittedName>
</protein>
<dbReference type="HOGENOM" id="CLU_655276_0_0_10"/>
<proteinExistence type="predicted"/>
<dbReference type="AlphaFoldDB" id="F3QWT6"/>
<evidence type="ECO:0000313" key="2">
    <source>
        <dbReference type="EMBL" id="EGG51991.1"/>
    </source>
</evidence>
<evidence type="ECO:0000313" key="3">
    <source>
        <dbReference type="Proteomes" id="UP000005546"/>
    </source>
</evidence>
<dbReference type="EMBL" id="AFBR01000073">
    <property type="protein sequence ID" value="EGG51991.1"/>
    <property type="molecule type" value="Genomic_DNA"/>
</dbReference>
<dbReference type="Proteomes" id="UP000005546">
    <property type="component" value="Unassembled WGS sequence"/>
</dbReference>